<dbReference type="STRING" id="1033731.SAMN05444145_10265"/>
<dbReference type="RefSeq" id="WP_231290900.1">
    <property type="nucleotide sequence ID" value="NZ_CAEG01000012.1"/>
</dbReference>
<dbReference type="AlphaFoldDB" id="A0A1H3Z311"/>
<protein>
    <submittedName>
        <fullName evidence="1">Uncharacterized protein</fullName>
    </submittedName>
</protein>
<reference evidence="1 2" key="1">
    <citation type="submission" date="2016-10" db="EMBL/GenBank/DDBJ databases">
        <authorList>
            <person name="de Groot N.N."/>
        </authorList>
    </citation>
    <scope>NUCLEOTIDE SEQUENCE [LARGE SCALE GENOMIC DNA]</scope>
    <source>
        <strain evidence="1 2">DSM 25383</strain>
    </source>
</reference>
<name>A0A1H3Z311_9BACT</name>
<proteinExistence type="predicted"/>
<dbReference type="PROSITE" id="PS51257">
    <property type="entry name" value="PROKAR_LIPOPROTEIN"/>
    <property type="match status" value="1"/>
</dbReference>
<organism evidence="1 2">
    <name type="scientific">Alistipes timonensis JC136</name>
    <dbReference type="NCBI Taxonomy" id="1033731"/>
    <lineage>
        <taxon>Bacteria</taxon>
        <taxon>Pseudomonadati</taxon>
        <taxon>Bacteroidota</taxon>
        <taxon>Bacteroidia</taxon>
        <taxon>Bacteroidales</taxon>
        <taxon>Rikenellaceae</taxon>
        <taxon>Alistipes</taxon>
    </lineage>
</organism>
<evidence type="ECO:0000313" key="2">
    <source>
        <dbReference type="Proteomes" id="UP000183253"/>
    </source>
</evidence>
<evidence type="ECO:0000313" key="1">
    <source>
        <dbReference type="EMBL" id="SEA17791.1"/>
    </source>
</evidence>
<gene>
    <name evidence="1" type="ORF">SAMN05444145_10265</name>
</gene>
<dbReference type="EMBL" id="FNRI01000002">
    <property type="protein sequence ID" value="SEA17791.1"/>
    <property type="molecule type" value="Genomic_DNA"/>
</dbReference>
<keyword evidence="2" id="KW-1185">Reference proteome</keyword>
<accession>A0A1H3Z311</accession>
<dbReference type="Proteomes" id="UP000183253">
    <property type="component" value="Unassembled WGS sequence"/>
</dbReference>
<sequence length="390" mass="42693">MKRISILLVWAAFLAGGCSDETPFGRISPDGEPRVEVGFRLEAVDTDASIEPMTRATSYKEWFGNSCRLLILKKADTRWIVDATQNVLLDAASGPWLELKLSGDLPPCTFGLELRPGDYRIVAVLNFQSGDWNTELVPGTVVADVADASMRTPPLITYLISTHWMNTGYRQLSREVFVAVADFTVPKSGDLHSSGVPAVTLRAERRVAKFRVLLKDKRSPVNDFSFQKTAHTFRARFISKATPFAEGIDALGGMYYGDSGVYELPWCMSTIGEFYASGTDVYQMCQTNSTVFSPFLFADPRSAGVPFEITDIRISGASGSGGFSYKTGESFTRTLVCNGICGVVFETTDVYDDSSSQLLVDVVGAVDSKGDPEDAAALFDPFYEWNAASY</sequence>